<dbReference type="PANTHER" id="PTHR12215:SF10">
    <property type="entry name" value="L-AMINOADIPATE-SEMIALDEHYDE DEHYDROGENASE-PHOSPHOPANTETHEINYL TRANSFERASE"/>
    <property type="match status" value="1"/>
</dbReference>
<keyword evidence="2 4" id="KW-0808">Transferase</keyword>
<reference evidence="5" key="1">
    <citation type="journal article" date="2019" name="Int. J. Syst. Evol. Microbiol.">
        <title>The Global Catalogue of Microorganisms (GCM) 10K type strain sequencing project: providing services to taxonomists for standard genome sequencing and annotation.</title>
        <authorList>
            <consortium name="The Broad Institute Genomics Platform"/>
            <consortium name="The Broad Institute Genome Sequencing Center for Infectious Disease"/>
            <person name="Wu L."/>
            <person name="Ma J."/>
        </authorList>
    </citation>
    <scope>NUCLEOTIDE SEQUENCE [LARGE SCALE GENOMIC DNA]</scope>
    <source>
        <strain evidence="5">CGMCC 4.7455</strain>
    </source>
</reference>
<evidence type="ECO:0000259" key="3">
    <source>
        <dbReference type="Pfam" id="PF01648"/>
    </source>
</evidence>
<accession>A0ABW4PRG7</accession>
<dbReference type="EMBL" id="JBHUFU010000021">
    <property type="protein sequence ID" value="MFD1832879.1"/>
    <property type="molecule type" value="Genomic_DNA"/>
</dbReference>
<evidence type="ECO:0000313" key="5">
    <source>
        <dbReference type="Proteomes" id="UP001597365"/>
    </source>
</evidence>
<protein>
    <submittedName>
        <fullName evidence="4">4'-phosphopantetheinyl transferase family protein</fullName>
    </submittedName>
</protein>
<dbReference type="GO" id="GO:0016740">
    <property type="term" value="F:transferase activity"/>
    <property type="evidence" value="ECO:0007669"/>
    <property type="project" value="UniProtKB-KW"/>
</dbReference>
<evidence type="ECO:0000256" key="1">
    <source>
        <dbReference type="ARBA" id="ARBA00010990"/>
    </source>
</evidence>
<organism evidence="4 5">
    <name type="scientific">Streptomyces desertarenae</name>
    <dbReference type="NCBI Taxonomy" id="2666184"/>
    <lineage>
        <taxon>Bacteria</taxon>
        <taxon>Bacillati</taxon>
        <taxon>Actinomycetota</taxon>
        <taxon>Actinomycetes</taxon>
        <taxon>Kitasatosporales</taxon>
        <taxon>Streptomycetaceae</taxon>
        <taxon>Streptomyces</taxon>
    </lineage>
</organism>
<comment type="caution">
    <text evidence="4">The sequence shown here is derived from an EMBL/GenBank/DDBJ whole genome shotgun (WGS) entry which is preliminary data.</text>
</comment>
<keyword evidence="5" id="KW-1185">Reference proteome</keyword>
<dbReference type="Pfam" id="PF01648">
    <property type="entry name" value="ACPS"/>
    <property type="match status" value="1"/>
</dbReference>
<dbReference type="InterPro" id="IPR037143">
    <property type="entry name" value="4-PPantetheinyl_Trfase_dom_sf"/>
</dbReference>
<proteinExistence type="inferred from homology"/>
<dbReference type="RefSeq" id="WP_380904213.1">
    <property type="nucleotide sequence ID" value="NZ_JBHUFU010000021.1"/>
</dbReference>
<dbReference type="InterPro" id="IPR050559">
    <property type="entry name" value="P-Pant_transferase_sf"/>
</dbReference>
<gene>
    <name evidence="4" type="ORF">ACFSJS_25015</name>
</gene>
<dbReference type="Proteomes" id="UP001597365">
    <property type="component" value="Unassembled WGS sequence"/>
</dbReference>
<dbReference type="InterPro" id="IPR008278">
    <property type="entry name" value="4-PPantetheinyl_Trfase_dom"/>
</dbReference>
<evidence type="ECO:0000256" key="2">
    <source>
        <dbReference type="ARBA" id="ARBA00022679"/>
    </source>
</evidence>
<evidence type="ECO:0000313" key="4">
    <source>
        <dbReference type="EMBL" id="MFD1832879.1"/>
    </source>
</evidence>
<sequence length="242" mass="25634">MTTAADLCSLTLRLDRLVEPSALPAPGEALVRFVDAKTQAPSAEQLAPDVLDAMELRRADRFARPRDRASYLVAHVALRLLLGELLDTSPRDLVMSRDACPECGGPSGRPVLLGGGAHFSLSHSRDVVFVACASTPVGVDVEAAPVPEVMARSKDFFHPDESAELAALPECRRAAAFARLWARKEACLKGTGAGLAHDGHRSYLGTGPAAEAVPPPWSLTDLPAPEGFAAALALRAPSVRWC</sequence>
<feature type="domain" description="4'-phosphopantetheinyl transferase" evidence="3">
    <location>
        <begin position="136"/>
        <end position="195"/>
    </location>
</feature>
<comment type="similarity">
    <text evidence="1">Belongs to the P-Pant transferase superfamily. Gsp/Sfp/HetI/AcpT family.</text>
</comment>
<dbReference type="Gene3D" id="3.90.470.20">
    <property type="entry name" value="4'-phosphopantetheinyl transferase domain"/>
    <property type="match status" value="1"/>
</dbReference>
<dbReference type="SUPFAM" id="SSF56214">
    <property type="entry name" value="4'-phosphopantetheinyl transferase"/>
    <property type="match status" value="2"/>
</dbReference>
<name>A0ABW4PRG7_9ACTN</name>
<dbReference type="PANTHER" id="PTHR12215">
    <property type="entry name" value="PHOSPHOPANTETHEINE TRANSFERASE"/>
    <property type="match status" value="1"/>
</dbReference>